<organism evidence="1 2">
    <name type="scientific">Algoriphagus lacus</name>
    <dbReference type="NCBI Taxonomy" id="2056311"/>
    <lineage>
        <taxon>Bacteria</taxon>
        <taxon>Pseudomonadati</taxon>
        <taxon>Bacteroidota</taxon>
        <taxon>Cytophagia</taxon>
        <taxon>Cytophagales</taxon>
        <taxon>Cyclobacteriaceae</taxon>
        <taxon>Algoriphagus</taxon>
    </lineage>
</organism>
<name>A0A418PSK7_9BACT</name>
<dbReference type="EMBL" id="QXML01000004">
    <property type="protein sequence ID" value="RIW15859.1"/>
    <property type="molecule type" value="Genomic_DNA"/>
</dbReference>
<keyword evidence="2" id="KW-1185">Reference proteome</keyword>
<sequence>MIEVNFEKPFSFFSESIFEKSIGKPEARKKQLIGVFAHYFQILEGVLSLKSYLCRFRIPF</sequence>
<evidence type="ECO:0000313" key="2">
    <source>
        <dbReference type="Proteomes" id="UP000283522"/>
    </source>
</evidence>
<dbReference type="Proteomes" id="UP000283522">
    <property type="component" value="Unassembled WGS sequence"/>
</dbReference>
<reference evidence="1 2" key="1">
    <citation type="submission" date="2018-09" db="EMBL/GenBank/DDBJ databases">
        <authorList>
            <person name="Wang X."/>
            <person name="Du Z."/>
        </authorList>
    </citation>
    <scope>NUCLEOTIDE SEQUENCE [LARGE SCALE GENOMIC DNA]</scope>
    <source>
        <strain evidence="1 2">N3</strain>
    </source>
</reference>
<gene>
    <name evidence="1" type="ORF">D0X99_10585</name>
</gene>
<protein>
    <submittedName>
        <fullName evidence="1">Uncharacterized protein</fullName>
    </submittedName>
</protein>
<proteinExistence type="predicted"/>
<evidence type="ECO:0000313" key="1">
    <source>
        <dbReference type="EMBL" id="RIW15859.1"/>
    </source>
</evidence>
<accession>A0A418PSK7</accession>
<dbReference type="AlphaFoldDB" id="A0A418PSK7"/>
<comment type="caution">
    <text evidence="1">The sequence shown here is derived from an EMBL/GenBank/DDBJ whole genome shotgun (WGS) entry which is preliminary data.</text>
</comment>